<keyword evidence="1" id="KW-0560">Oxidoreductase</keyword>
<dbReference type="STRING" id="623280.SAMN05660226_00600"/>
<accession>A0A1T5A5T2</accession>
<sequence>MMTEIQQPYYALTSEEKQYTREMVADVVAPYHTENFDTFMQSCQKAAALLPERLLDWRSETAESDVGLLRNLPTEDLFADTPEEPFVADHIPLLSDSMMGVIAALFGDTFFFDKAVCRGAALRPHGTGATTQAVWTGLLCVHGDEQAVVKIARYDDIQWYHEQLSSLIGSICSQGVDCLFHKEYAASVKLAMLAESEEKPAAMISSNRASAEQVYTRVVLEKGDLLMFNSRNTIHAHSASNARMHGKDRWIKRVLVADDIM</sequence>
<dbReference type="AlphaFoldDB" id="A0A1T5A5T2"/>
<dbReference type="Gene3D" id="3.60.130.10">
    <property type="entry name" value="Clavaminate synthase-like"/>
    <property type="match status" value="2"/>
</dbReference>
<evidence type="ECO:0000256" key="1">
    <source>
        <dbReference type="ARBA" id="ARBA00023002"/>
    </source>
</evidence>
<gene>
    <name evidence="2" type="ORF">SAMN05660226_00600</name>
</gene>
<reference evidence="2 3" key="1">
    <citation type="submission" date="2017-02" db="EMBL/GenBank/DDBJ databases">
        <authorList>
            <person name="Peterson S.W."/>
        </authorList>
    </citation>
    <scope>NUCLEOTIDE SEQUENCE [LARGE SCALE GENOMIC DNA]</scope>
    <source>
        <strain evidence="2 3">DSM 22899</strain>
    </source>
</reference>
<protein>
    <recommendedName>
        <fullName evidence="4">Taurine catabolism dioxygenase TauD, TfdA family</fullName>
    </recommendedName>
</protein>
<dbReference type="OrthoDB" id="1490806at2"/>
<dbReference type="Proteomes" id="UP000190541">
    <property type="component" value="Unassembled WGS sequence"/>
</dbReference>
<name>A0A1T5A5T2_9SPHI</name>
<dbReference type="GO" id="GO:0016706">
    <property type="term" value="F:2-oxoglutarate-dependent dioxygenase activity"/>
    <property type="evidence" value="ECO:0007669"/>
    <property type="project" value="UniProtKB-ARBA"/>
</dbReference>
<dbReference type="EMBL" id="FUYS01000001">
    <property type="protein sequence ID" value="SKB30107.1"/>
    <property type="molecule type" value="Genomic_DNA"/>
</dbReference>
<proteinExistence type="predicted"/>
<organism evidence="2 3">
    <name type="scientific">Parapedobacter luteus</name>
    <dbReference type="NCBI Taxonomy" id="623280"/>
    <lineage>
        <taxon>Bacteria</taxon>
        <taxon>Pseudomonadati</taxon>
        <taxon>Bacteroidota</taxon>
        <taxon>Sphingobacteriia</taxon>
        <taxon>Sphingobacteriales</taxon>
        <taxon>Sphingobacteriaceae</taxon>
        <taxon>Parapedobacter</taxon>
    </lineage>
</organism>
<keyword evidence="3" id="KW-1185">Reference proteome</keyword>
<evidence type="ECO:0008006" key="4">
    <source>
        <dbReference type="Google" id="ProtNLM"/>
    </source>
</evidence>
<dbReference type="RefSeq" id="WP_079715313.1">
    <property type="nucleotide sequence ID" value="NZ_FUYS01000001.1"/>
</dbReference>
<dbReference type="InterPro" id="IPR042098">
    <property type="entry name" value="TauD-like_sf"/>
</dbReference>
<evidence type="ECO:0000313" key="3">
    <source>
        <dbReference type="Proteomes" id="UP000190541"/>
    </source>
</evidence>
<dbReference type="SUPFAM" id="SSF51197">
    <property type="entry name" value="Clavaminate synthase-like"/>
    <property type="match status" value="1"/>
</dbReference>
<evidence type="ECO:0000313" key="2">
    <source>
        <dbReference type="EMBL" id="SKB30107.1"/>
    </source>
</evidence>